<keyword evidence="4" id="KW-0408">Iron</keyword>
<dbReference type="PROSITE" id="PS51379">
    <property type="entry name" value="4FE4S_FER_2"/>
    <property type="match status" value="2"/>
</dbReference>
<dbReference type="Gene3D" id="3.30.70.20">
    <property type="match status" value="1"/>
</dbReference>
<evidence type="ECO:0000256" key="2">
    <source>
        <dbReference type="ARBA" id="ARBA00022723"/>
    </source>
</evidence>
<dbReference type="InterPro" id="IPR017900">
    <property type="entry name" value="4Fe4S_Fe_S_CS"/>
</dbReference>
<sequence>MQLKLYDNPTTFYKNLLKHFFDNIYESLSFYDFLGKLSDTPVVRSLLKPFLELYASRLHAAALPLPLPPILELVQQAKVIAVDECVCRNLWHNCDRPSRTCFKINTSAEAYAEGHKDSLITKDEAVTILTDAADQGLVTQLESCMPPYNYSICCCCRCCCVAMRLRYDHGIYNAMRSGCYVPEFDAEKCTDCGTCVNICPPKALRSGSRPELDVDSCLGCGLCTQHCPSEAIVMANKRPVRQIEERPNPVVWMALWAYVLGFMVPAVVLYSLITGRKTRAFGKLSRD</sequence>
<dbReference type="SUPFAM" id="SSF54862">
    <property type="entry name" value="4Fe-4S ferredoxins"/>
    <property type="match status" value="1"/>
</dbReference>
<evidence type="ECO:0000313" key="9">
    <source>
        <dbReference type="Proteomes" id="UP000285961"/>
    </source>
</evidence>
<evidence type="ECO:0000259" key="7">
    <source>
        <dbReference type="PROSITE" id="PS51379"/>
    </source>
</evidence>
<name>A0A419EW26_9BACT</name>
<reference evidence="8 9" key="1">
    <citation type="journal article" date="2017" name="ISME J.">
        <title>Energy and carbon metabolisms in a deep terrestrial subsurface fluid microbial community.</title>
        <authorList>
            <person name="Momper L."/>
            <person name="Jungbluth S.P."/>
            <person name="Lee M.D."/>
            <person name="Amend J.P."/>
        </authorList>
    </citation>
    <scope>NUCLEOTIDE SEQUENCE [LARGE SCALE GENOMIC DNA]</scope>
    <source>
        <strain evidence="8">SURF_17</strain>
    </source>
</reference>
<comment type="caution">
    <text evidence="8">The sequence shown here is derived from an EMBL/GenBank/DDBJ whole genome shotgun (WGS) entry which is preliminary data.</text>
</comment>
<keyword evidence="6" id="KW-1133">Transmembrane helix</keyword>
<dbReference type="Proteomes" id="UP000285961">
    <property type="component" value="Unassembled WGS sequence"/>
</dbReference>
<keyword evidence="5" id="KW-0411">Iron-sulfur</keyword>
<gene>
    <name evidence="8" type="ORF">C4532_12140</name>
</gene>
<dbReference type="Pfam" id="PF12838">
    <property type="entry name" value="Fer4_7"/>
    <property type="match status" value="1"/>
</dbReference>
<evidence type="ECO:0000256" key="4">
    <source>
        <dbReference type="ARBA" id="ARBA00023004"/>
    </source>
</evidence>
<protein>
    <submittedName>
        <fullName evidence="8">4Fe-4S dicluster domain-containing protein</fullName>
    </submittedName>
</protein>
<dbReference type="InterPro" id="IPR017896">
    <property type="entry name" value="4Fe4S_Fe-S-bd"/>
</dbReference>
<keyword evidence="2" id="KW-0479">Metal-binding</keyword>
<dbReference type="GO" id="GO:0051539">
    <property type="term" value="F:4 iron, 4 sulfur cluster binding"/>
    <property type="evidence" value="ECO:0007669"/>
    <property type="project" value="UniProtKB-KW"/>
</dbReference>
<dbReference type="GO" id="GO:0046872">
    <property type="term" value="F:metal ion binding"/>
    <property type="evidence" value="ECO:0007669"/>
    <property type="project" value="UniProtKB-KW"/>
</dbReference>
<evidence type="ECO:0000313" key="8">
    <source>
        <dbReference type="EMBL" id="RJP68719.1"/>
    </source>
</evidence>
<dbReference type="PANTHER" id="PTHR43724:SF1">
    <property type="entry name" value="PYRUVATE SYNTHASE SUBUNIT PORD"/>
    <property type="match status" value="1"/>
</dbReference>
<feature type="domain" description="4Fe-4S ferredoxin-type" evidence="7">
    <location>
        <begin position="180"/>
        <end position="205"/>
    </location>
</feature>
<keyword evidence="6" id="KW-0812">Transmembrane</keyword>
<dbReference type="AlphaFoldDB" id="A0A419EW26"/>
<evidence type="ECO:0000256" key="5">
    <source>
        <dbReference type="ARBA" id="ARBA00023014"/>
    </source>
</evidence>
<accession>A0A419EW26</accession>
<keyword evidence="3" id="KW-0677">Repeat</keyword>
<dbReference type="PROSITE" id="PS00198">
    <property type="entry name" value="4FE4S_FER_1"/>
    <property type="match status" value="1"/>
</dbReference>
<feature type="transmembrane region" description="Helical" evidence="6">
    <location>
        <begin position="250"/>
        <end position="273"/>
    </location>
</feature>
<keyword evidence="6" id="KW-0472">Membrane</keyword>
<evidence type="ECO:0000256" key="6">
    <source>
        <dbReference type="SAM" id="Phobius"/>
    </source>
</evidence>
<evidence type="ECO:0000256" key="3">
    <source>
        <dbReference type="ARBA" id="ARBA00022737"/>
    </source>
</evidence>
<organism evidence="8 9">
    <name type="scientific">Candidatus Abyssobacteria bacterium SURF_17</name>
    <dbReference type="NCBI Taxonomy" id="2093361"/>
    <lineage>
        <taxon>Bacteria</taxon>
        <taxon>Pseudomonadati</taxon>
        <taxon>Candidatus Hydrogenedentota</taxon>
        <taxon>Candidatus Abyssobacteria</taxon>
    </lineage>
</organism>
<evidence type="ECO:0000256" key="1">
    <source>
        <dbReference type="ARBA" id="ARBA00022485"/>
    </source>
</evidence>
<dbReference type="PANTHER" id="PTHR43724">
    <property type="entry name" value="PYRUVATE SYNTHASE SUBUNIT PORD"/>
    <property type="match status" value="1"/>
</dbReference>
<keyword evidence="1" id="KW-0004">4Fe-4S</keyword>
<proteinExistence type="predicted"/>
<dbReference type="EMBL" id="QZKI01000089">
    <property type="protein sequence ID" value="RJP68719.1"/>
    <property type="molecule type" value="Genomic_DNA"/>
</dbReference>
<feature type="domain" description="4Fe-4S ferredoxin-type" evidence="7">
    <location>
        <begin position="208"/>
        <end position="237"/>
    </location>
</feature>